<organism evidence="2 3">
    <name type="scientific">Dyadobacter flavalbus</name>
    <dbReference type="NCBI Taxonomy" id="2579942"/>
    <lineage>
        <taxon>Bacteria</taxon>
        <taxon>Pseudomonadati</taxon>
        <taxon>Bacteroidota</taxon>
        <taxon>Cytophagia</taxon>
        <taxon>Cytophagales</taxon>
        <taxon>Spirosomataceae</taxon>
        <taxon>Dyadobacter</taxon>
    </lineage>
</organism>
<keyword evidence="3" id="KW-1185">Reference proteome</keyword>
<evidence type="ECO:0000313" key="2">
    <source>
        <dbReference type="EMBL" id="KAA6438446.1"/>
    </source>
</evidence>
<name>A0A5M8QUY1_9BACT</name>
<comment type="caution">
    <text evidence="2">The sequence shown here is derived from an EMBL/GenBank/DDBJ whole genome shotgun (WGS) entry which is preliminary data.</text>
</comment>
<dbReference type="AlphaFoldDB" id="A0A5M8QUY1"/>
<feature type="region of interest" description="Disordered" evidence="1">
    <location>
        <begin position="29"/>
        <end position="48"/>
    </location>
</feature>
<evidence type="ECO:0000313" key="3">
    <source>
        <dbReference type="Proteomes" id="UP000323994"/>
    </source>
</evidence>
<proteinExistence type="predicted"/>
<evidence type="ECO:0000256" key="1">
    <source>
        <dbReference type="SAM" id="MobiDB-lite"/>
    </source>
</evidence>
<gene>
    <name evidence="2" type="ORF">FEM33_17320</name>
</gene>
<feature type="compositionally biased region" description="Polar residues" evidence="1">
    <location>
        <begin position="36"/>
        <end position="48"/>
    </location>
</feature>
<dbReference type="RefSeq" id="WP_139013248.1">
    <property type="nucleotide sequence ID" value="NZ_VBSN01000049.1"/>
</dbReference>
<sequence>MKTEKLVVLCMILLFVQLVACEKTSIETRNPEKSGLRSSNDSIDDQSQTRYITTDTIRDISQQSPALFTLINGISPYVMWRVIPSASVNNNGTSAIIYFQKEGKHRVFAIDSMSFDTTYIDVEVAPFRVVEPKIHEQSFYNDDEVYITPFADADTAEVLQLKFVTKRSYDCTNNRLIMNTLQKGSNYEVGFEKVASGTYCSPGEKKAQNSTTYLTKGNKGNIQITFNGKIYNGSFERKGFKYTFNWPYESGAVFTTKSL</sequence>
<dbReference type="EMBL" id="VBSN01000049">
    <property type="protein sequence ID" value="KAA6438446.1"/>
    <property type="molecule type" value="Genomic_DNA"/>
</dbReference>
<dbReference type="OrthoDB" id="792662at2"/>
<protein>
    <submittedName>
        <fullName evidence="2">Uncharacterized protein</fullName>
    </submittedName>
</protein>
<accession>A0A5M8QUY1</accession>
<reference evidence="2 3" key="1">
    <citation type="submission" date="2019-05" db="EMBL/GenBank/DDBJ databases">
        <authorList>
            <person name="Qu J.-H."/>
        </authorList>
    </citation>
    <scope>NUCLEOTIDE SEQUENCE [LARGE SCALE GENOMIC DNA]</scope>
    <source>
        <strain evidence="2 3">NS28</strain>
    </source>
</reference>
<dbReference type="Proteomes" id="UP000323994">
    <property type="component" value="Unassembled WGS sequence"/>
</dbReference>